<dbReference type="InterPro" id="IPR035994">
    <property type="entry name" value="Nucleoside_phosphorylase_sf"/>
</dbReference>
<dbReference type="InterPro" id="IPR056884">
    <property type="entry name" value="NPHP3-like_N"/>
</dbReference>
<feature type="repeat" description="ANK" evidence="2">
    <location>
        <begin position="1200"/>
        <end position="1232"/>
    </location>
</feature>
<dbReference type="GO" id="GO:0003824">
    <property type="term" value="F:catalytic activity"/>
    <property type="evidence" value="ECO:0007669"/>
    <property type="project" value="InterPro"/>
</dbReference>
<dbReference type="Pfam" id="PF24883">
    <property type="entry name" value="NPHP3_N"/>
    <property type="match status" value="1"/>
</dbReference>
<organism evidence="5 6">
    <name type="scientific">Gomphillus americanus</name>
    <dbReference type="NCBI Taxonomy" id="1940652"/>
    <lineage>
        <taxon>Eukaryota</taxon>
        <taxon>Fungi</taxon>
        <taxon>Dikarya</taxon>
        <taxon>Ascomycota</taxon>
        <taxon>Pezizomycotina</taxon>
        <taxon>Lecanoromycetes</taxon>
        <taxon>OSLEUM clade</taxon>
        <taxon>Ostropomycetidae</taxon>
        <taxon>Ostropales</taxon>
        <taxon>Graphidaceae</taxon>
        <taxon>Gomphilloideae</taxon>
        <taxon>Gomphillus</taxon>
    </lineage>
</organism>
<feature type="repeat" description="ANK" evidence="2">
    <location>
        <begin position="1167"/>
        <end position="1199"/>
    </location>
</feature>
<dbReference type="SUPFAM" id="SSF52540">
    <property type="entry name" value="P-loop containing nucleoside triphosphate hydrolases"/>
    <property type="match status" value="1"/>
</dbReference>
<feature type="domain" description="Nephrocystin 3-like N-terminal" evidence="4">
    <location>
        <begin position="412"/>
        <end position="578"/>
    </location>
</feature>
<keyword evidence="2" id="KW-0040">ANK repeat</keyword>
<dbReference type="PANTHER" id="PTHR46082:SF11">
    <property type="entry name" value="AAA+ ATPASE DOMAIN-CONTAINING PROTEIN-RELATED"/>
    <property type="match status" value="1"/>
</dbReference>
<dbReference type="InterPro" id="IPR027417">
    <property type="entry name" value="P-loop_NTPase"/>
</dbReference>
<feature type="repeat" description="ANK" evidence="2">
    <location>
        <begin position="1139"/>
        <end position="1166"/>
    </location>
</feature>
<proteinExistence type="predicted"/>
<dbReference type="EMBL" id="CAJPDQ010000014">
    <property type="protein sequence ID" value="CAF9919342.1"/>
    <property type="molecule type" value="Genomic_DNA"/>
</dbReference>
<dbReference type="SMART" id="SM00248">
    <property type="entry name" value="ANK"/>
    <property type="match status" value="11"/>
</dbReference>
<feature type="region of interest" description="Disordered" evidence="3">
    <location>
        <begin position="1"/>
        <end position="28"/>
    </location>
</feature>
<dbReference type="InterPro" id="IPR036770">
    <property type="entry name" value="Ankyrin_rpt-contain_sf"/>
</dbReference>
<dbReference type="Pfam" id="PF12796">
    <property type="entry name" value="Ank_2"/>
    <property type="match status" value="2"/>
</dbReference>
<dbReference type="Gene3D" id="3.40.50.1580">
    <property type="entry name" value="Nucleoside phosphorylase domain"/>
    <property type="match status" value="1"/>
</dbReference>
<keyword evidence="1" id="KW-0677">Repeat</keyword>
<dbReference type="PROSITE" id="PS50297">
    <property type="entry name" value="ANK_REP_REGION"/>
    <property type="match status" value="4"/>
</dbReference>
<dbReference type="GO" id="GO:0009116">
    <property type="term" value="P:nucleoside metabolic process"/>
    <property type="evidence" value="ECO:0007669"/>
    <property type="project" value="InterPro"/>
</dbReference>
<name>A0A8H3I902_9LECA</name>
<dbReference type="InterPro" id="IPR053137">
    <property type="entry name" value="NLR-like"/>
</dbReference>
<evidence type="ECO:0000256" key="2">
    <source>
        <dbReference type="PROSITE-ProRule" id="PRU00023"/>
    </source>
</evidence>
<comment type="caution">
    <text evidence="5">The sequence shown here is derived from an EMBL/GenBank/DDBJ whole genome shotgun (WGS) entry which is preliminary data.</text>
</comment>
<dbReference type="Gene3D" id="3.40.50.300">
    <property type="entry name" value="P-loop containing nucleotide triphosphate hydrolases"/>
    <property type="match status" value="1"/>
</dbReference>
<evidence type="ECO:0000256" key="1">
    <source>
        <dbReference type="ARBA" id="ARBA00022737"/>
    </source>
</evidence>
<dbReference type="Proteomes" id="UP000664169">
    <property type="component" value="Unassembled WGS sequence"/>
</dbReference>
<keyword evidence="6" id="KW-1185">Reference proteome</keyword>
<dbReference type="SUPFAM" id="SSF48403">
    <property type="entry name" value="Ankyrin repeat"/>
    <property type="match status" value="1"/>
</dbReference>
<dbReference type="InterPro" id="IPR002110">
    <property type="entry name" value="Ankyrin_rpt"/>
</dbReference>
<dbReference type="OrthoDB" id="194358at2759"/>
<evidence type="ECO:0000256" key="3">
    <source>
        <dbReference type="SAM" id="MobiDB-lite"/>
    </source>
</evidence>
<evidence type="ECO:0000259" key="4">
    <source>
        <dbReference type="Pfam" id="PF24883"/>
    </source>
</evidence>
<gene>
    <name evidence="5" type="ORF">GOMPHAMPRED_001753</name>
</gene>
<feature type="repeat" description="ANK" evidence="2">
    <location>
        <begin position="1303"/>
        <end position="1335"/>
    </location>
</feature>
<feature type="repeat" description="ANK" evidence="2">
    <location>
        <begin position="1269"/>
        <end position="1302"/>
    </location>
</feature>
<dbReference type="PANTHER" id="PTHR46082">
    <property type="entry name" value="ATP/GTP-BINDING PROTEIN-RELATED"/>
    <property type="match status" value="1"/>
</dbReference>
<protein>
    <recommendedName>
        <fullName evidence="4">Nephrocystin 3-like N-terminal domain-containing protein</fullName>
    </recommendedName>
</protein>
<reference evidence="5" key="1">
    <citation type="submission" date="2021-03" db="EMBL/GenBank/DDBJ databases">
        <authorList>
            <person name="Tagirdzhanova G."/>
        </authorList>
    </citation>
    <scope>NUCLEOTIDE SEQUENCE</scope>
</reference>
<feature type="repeat" description="ANK" evidence="2">
    <location>
        <begin position="1336"/>
        <end position="1368"/>
    </location>
</feature>
<feature type="compositionally biased region" description="Polar residues" evidence="3">
    <location>
        <begin position="1"/>
        <end position="11"/>
    </location>
</feature>
<sequence length="1544" mass="174094">MLGSSFEGNNNGKRRISEDLTGDTTGKRVRNGDQTIYDLTQYQMRFNALSRQLSHEDYTVGWICALPLEMTAARAMLDEEHIMLPIPDSDQNVYTLGSISGHNVVIVCLPAGVYGLTSATAVGLSMRSTFPNSVNMPLMVGIGGGVPSNRHDIRLGDVAVSHPSPESPAVKQYDYGKTIENGILECRGTLNKPAHGLLNAVASLRAQHDLYATQIPLNISMALDKYSLPQHRYPGVAEDVLHELECEHFVEALVCEDCGPLKQVRRSSRPNTAPIVHYGSIASGNQVIKHARTRDRLARQHDIICFEMEAAGLMDHLPCLVIRGISDYCDTYKHKQFQGYAALAAAAYAKELLSIIPVKQSTFLSELSTRTETEIPTQSNGQLLEHCRSILEALNFDEAESRRDTVKNAHSQTCRWILDRPEYTQWLDPDKFYEHHGLFWIKGKPATGKSTIMKYAFEQAKKQRSDSQLVISFFFNARGHDLEKTTLGMYRSLLFQLLSQARDLQSLLRDIKSTVSFDQGDLNLLVRLFKKTLEQLQSRQLLCFVDALDECPEAQIREMLETFVQAANIRFLLCFSSRHYPNISVDTGIQLVLEDQAGHSQDLKTYITSELKVGKSKRAELLKQAIFQKSNGIFLWVALVVGILRRENDRGRVHNMERRLDEIPIELNDLFRDIILRDSHDLPELVLCIQWILYAQRPLQRAEFYFALLSANDRIDLGPWDPEEITTKVMDNYILDCSKGLAELTRGKTPTVQFIHESVREFLLDANNALVNLYSGFQDIVRGKSHQRLKECCYRWVDAPIIKEFMPSCTPENLPPANSAEITTIRKKAESMFPFLGYAAHFVLLHADQAQHSQIQQLDFLRIFKWPCWNVIYNTMQRFGTRRLDRRPENCTFSFCLAKLSLQHLFQIWYTLPNSDSFFEILKNSLPVLDHESFTVMYKAKFHASKHLSHKHMEQISILFTFLKRVAEIPFWKREMPPSILHLISEWDDNVFEPHFRDALRETAHRKDVITMQLLLDHHNEPGNVDLGDLLFEVLSQPASLQSKIRRGNAKTDTNEALLFKSNVAAGAIGCISILLDRGGSLNIERLMYDTAIKGMGTVIKGMVTSPLARAAYWADISVVEFLLSVQSFPDSKTLDGSLFAAVRGENLEVAELLLRRGADVNSSDGHGSTVLHHAVRSNSEAAVKLILDWCSNVDQTNKYGRTALDWACVEPKTKIIQLLIDHGAQVNTSRAHGNSLLHLLASHFDIGNLFVLQRLIGLGVQINGRNEMGETPLHLAAKCSNSRDRILLLIASGAEIDSRTRNNKTPLHYAAEAGCNIPLEVLIEKGAQMDLKDNSGQTSLHCAAWRGQNMCLEVLIEKGAQIDLKDDNGRTALHMLMTASFPSIEHIFQGAIIEHAINLLVRGGADLEATDNLGRTSLHLALYRTCSVRYTNIRAGNIVAGIIVVGKTLFECGANPDLGLRTEEKDEEWNWMCEFIHRVKFKGRWPSLQEVEADKQRPVPQAHRLQDYQMQLMLLEQQNKKRLLMAAQSQTGSIGVEGCKDDS</sequence>
<accession>A0A8H3I902</accession>
<dbReference type="Gene3D" id="1.25.40.20">
    <property type="entry name" value="Ankyrin repeat-containing domain"/>
    <property type="match status" value="2"/>
</dbReference>
<dbReference type="PROSITE" id="PS50088">
    <property type="entry name" value="ANK_REPEAT"/>
    <property type="match status" value="6"/>
</dbReference>
<evidence type="ECO:0000313" key="5">
    <source>
        <dbReference type="EMBL" id="CAF9919342.1"/>
    </source>
</evidence>
<evidence type="ECO:0000313" key="6">
    <source>
        <dbReference type="Proteomes" id="UP000664169"/>
    </source>
</evidence>
<dbReference type="SUPFAM" id="SSF53167">
    <property type="entry name" value="Purine and uridine phosphorylases"/>
    <property type="match status" value="1"/>
</dbReference>